<dbReference type="Pfam" id="PF01494">
    <property type="entry name" value="FAD_binding_3"/>
    <property type="match status" value="1"/>
</dbReference>
<keyword evidence="2" id="KW-0285">Flavoprotein</keyword>
<feature type="transmembrane region" description="Helical" evidence="5">
    <location>
        <begin position="513"/>
        <end position="532"/>
    </location>
</feature>
<dbReference type="STRING" id="913774.A0A0C3GWW2"/>
<dbReference type="OrthoDB" id="10029326at2759"/>
<dbReference type="InterPro" id="IPR050562">
    <property type="entry name" value="FAD_mOase_fung"/>
</dbReference>
<sequence length="782" mass="87213">MAGLRVIIVGASVSGLTLANALDRAGLNFVVLEQQKDITEQTGASIVIFPNGYASLDQLGLYEDIEKASLPMTTNNSRSGRQSQLIRQFNAFHLMTKRHGYPAVLFPRLTLLRLLYAHLPQKDKVLTGHRVSKVEYSPRGVTVYCNNGASFDGDLVVGADGIHSTIRSEMWRHAEKAEPGAFDIKDKVSMSAEFNALFGMSRGVEGLPVGQDQRTHGKDWAILMVDQKDSMVYWFLWTKLDKKYLTPNIPRYTKDQGEELAERFLDYYVTENVKFGDLWEKRLSSSLHPVEEYVADRWTWNRFVAIGDAVHKFSPNNGQGGNAAIEDAASLANHLKRLNDLTNCSPSTALVEEFLKAFQDLRMPRIKPIDAESRLIIRGDTLQGPIENFLVHYGIPNIPDFIENSWADNFVGTVLIDYLPVPTHSKIGTTPLNTKMGLGKKDRLVFRALRALPLVLPLYKTEAMSNGDFRRSWFNGKANSDGDQVTAAPSGVIGFFTLSYTAILSNPAAFNELLVLLLDFSSIYSIWIIEGFRRGNSLTFPQLPTLFVVLLKASGCGIAAIYGFLHYVQISPHNAMAADQRYVHKRYAQALQPAMTVAYALPTLFVLFYSPGVVSFRNIKLAWQIFPIVVPVVHRLLAWCFLDTAAEDRIHDPWADLPSLRIVYSMSGLISALGHWYMAIAGPLSLSRSILKGVSMIGEEHGSLGDAWSVLLVLEYLALIVSMTMLTMLQFRDLKAVNRLEVGWTKIILAFVIVTMLCGPGTAIIAAWAYREEILAKRPEIS</sequence>
<evidence type="ECO:0000313" key="8">
    <source>
        <dbReference type="EMBL" id="KIM94781.1"/>
    </source>
</evidence>
<name>A0A0C3GWW2_OIDMZ</name>
<evidence type="ECO:0000256" key="2">
    <source>
        <dbReference type="ARBA" id="ARBA00022630"/>
    </source>
</evidence>
<feature type="transmembrane region" description="Helical" evidence="5">
    <location>
        <begin position="662"/>
        <end position="686"/>
    </location>
</feature>
<evidence type="ECO:0000256" key="3">
    <source>
        <dbReference type="ARBA" id="ARBA00022827"/>
    </source>
</evidence>
<dbReference type="HOGENOM" id="CLU_009665_12_0_1"/>
<keyword evidence="6" id="KW-0732">Signal</keyword>
<feature type="transmembrane region" description="Helical" evidence="5">
    <location>
        <begin position="621"/>
        <end position="642"/>
    </location>
</feature>
<evidence type="ECO:0000259" key="7">
    <source>
        <dbReference type="Pfam" id="PF01494"/>
    </source>
</evidence>
<evidence type="ECO:0000256" key="4">
    <source>
        <dbReference type="ARBA" id="ARBA00023002"/>
    </source>
</evidence>
<dbReference type="AlphaFoldDB" id="A0A0C3GWW2"/>
<comment type="similarity">
    <text evidence="1">Belongs to the paxM FAD-dependent monooxygenase family.</text>
</comment>
<accession>A0A0C3GWW2</accession>
<organism evidence="8 9">
    <name type="scientific">Oidiodendron maius (strain Zn)</name>
    <dbReference type="NCBI Taxonomy" id="913774"/>
    <lineage>
        <taxon>Eukaryota</taxon>
        <taxon>Fungi</taxon>
        <taxon>Dikarya</taxon>
        <taxon>Ascomycota</taxon>
        <taxon>Pezizomycotina</taxon>
        <taxon>Leotiomycetes</taxon>
        <taxon>Leotiomycetes incertae sedis</taxon>
        <taxon>Myxotrichaceae</taxon>
        <taxon>Oidiodendron</taxon>
    </lineage>
</organism>
<protein>
    <recommendedName>
        <fullName evidence="7">FAD-binding domain-containing protein</fullName>
    </recommendedName>
</protein>
<reference evidence="8 9" key="1">
    <citation type="submission" date="2014-04" db="EMBL/GenBank/DDBJ databases">
        <authorList>
            <consortium name="DOE Joint Genome Institute"/>
            <person name="Kuo A."/>
            <person name="Martino E."/>
            <person name="Perotto S."/>
            <person name="Kohler A."/>
            <person name="Nagy L.G."/>
            <person name="Floudas D."/>
            <person name="Copeland A."/>
            <person name="Barry K.W."/>
            <person name="Cichocki N."/>
            <person name="Veneault-Fourrey C."/>
            <person name="LaButti K."/>
            <person name="Lindquist E.A."/>
            <person name="Lipzen A."/>
            <person name="Lundell T."/>
            <person name="Morin E."/>
            <person name="Murat C."/>
            <person name="Sun H."/>
            <person name="Tunlid A."/>
            <person name="Henrissat B."/>
            <person name="Grigoriev I.V."/>
            <person name="Hibbett D.S."/>
            <person name="Martin F."/>
            <person name="Nordberg H.P."/>
            <person name="Cantor M.N."/>
            <person name="Hua S.X."/>
        </authorList>
    </citation>
    <scope>NUCLEOTIDE SEQUENCE [LARGE SCALE GENOMIC DNA]</scope>
    <source>
        <strain evidence="8 9">Zn</strain>
    </source>
</reference>
<feature type="transmembrane region" description="Helical" evidence="5">
    <location>
        <begin position="707"/>
        <end position="727"/>
    </location>
</feature>
<feature type="chain" id="PRO_5002164962" description="FAD-binding domain-containing protein" evidence="6">
    <location>
        <begin position="20"/>
        <end position="782"/>
    </location>
</feature>
<proteinExistence type="inferred from homology"/>
<evidence type="ECO:0000256" key="6">
    <source>
        <dbReference type="SAM" id="SignalP"/>
    </source>
</evidence>
<dbReference type="InParanoid" id="A0A0C3GWW2"/>
<dbReference type="GO" id="GO:0071949">
    <property type="term" value="F:FAD binding"/>
    <property type="evidence" value="ECO:0007669"/>
    <property type="project" value="InterPro"/>
</dbReference>
<keyword evidence="5" id="KW-0812">Transmembrane</keyword>
<feature type="domain" description="FAD-binding" evidence="7">
    <location>
        <begin position="5"/>
        <end position="335"/>
    </location>
</feature>
<evidence type="ECO:0000256" key="5">
    <source>
        <dbReference type="SAM" id="Phobius"/>
    </source>
</evidence>
<dbReference type="EMBL" id="KN832889">
    <property type="protein sequence ID" value="KIM94781.1"/>
    <property type="molecule type" value="Genomic_DNA"/>
</dbReference>
<keyword evidence="5" id="KW-1133">Transmembrane helix</keyword>
<dbReference type="InterPro" id="IPR036188">
    <property type="entry name" value="FAD/NAD-bd_sf"/>
</dbReference>
<dbReference type="Proteomes" id="UP000054321">
    <property type="component" value="Unassembled WGS sequence"/>
</dbReference>
<feature type="transmembrane region" description="Helical" evidence="5">
    <location>
        <begin position="590"/>
        <end position="609"/>
    </location>
</feature>
<feature type="transmembrane region" description="Helical" evidence="5">
    <location>
        <begin position="747"/>
        <end position="770"/>
    </location>
</feature>
<dbReference type="InterPro" id="IPR002938">
    <property type="entry name" value="FAD-bd"/>
</dbReference>
<keyword evidence="5" id="KW-0472">Membrane</keyword>
<dbReference type="GO" id="GO:0004497">
    <property type="term" value="F:monooxygenase activity"/>
    <property type="evidence" value="ECO:0007669"/>
    <property type="project" value="InterPro"/>
</dbReference>
<dbReference type="PANTHER" id="PTHR47356">
    <property type="entry name" value="FAD-DEPENDENT MONOOXYGENASE ASQG-RELATED"/>
    <property type="match status" value="1"/>
</dbReference>
<keyword evidence="4" id="KW-0560">Oxidoreductase</keyword>
<dbReference type="SUPFAM" id="SSF51905">
    <property type="entry name" value="FAD/NAD(P)-binding domain"/>
    <property type="match status" value="1"/>
</dbReference>
<gene>
    <name evidence="8" type="ORF">OIDMADRAFT_135711</name>
</gene>
<dbReference type="PRINTS" id="PR00420">
    <property type="entry name" value="RNGMNOXGNASE"/>
</dbReference>
<evidence type="ECO:0000256" key="1">
    <source>
        <dbReference type="ARBA" id="ARBA00007992"/>
    </source>
</evidence>
<feature type="transmembrane region" description="Helical" evidence="5">
    <location>
        <begin position="544"/>
        <end position="570"/>
    </location>
</feature>
<dbReference type="PANTHER" id="PTHR47356:SF2">
    <property type="entry name" value="FAD-BINDING DOMAIN-CONTAINING PROTEIN-RELATED"/>
    <property type="match status" value="1"/>
</dbReference>
<keyword evidence="3" id="KW-0274">FAD</keyword>
<keyword evidence="9" id="KW-1185">Reference proteome</keyword>
<reference evidence="9" key="2">
    <citation type="submission" date="2015-01" db="EMBL/GenBank/DDBJ databases">
        <title>Evolutionary Origins and Diversification of the Mycorrhizal Mutualists.</title>
        <authorList>
            <consortium name="DOE Joint Genome Institute"/>
            <consortium name="Mycorrhizal Genomics Consortium"/>
            <person name="Kohler A."/>
            <person name="Kuo A."/>
            <person name="Nagy L.G."/>
            <person name="Floudas D."/>
            <person name="Copeland A."/>
            <person name="Barry K.W."/>
            <person name="Cichocki N."/>
            <person name="Veneault-Fourrey C."/>
            <person name="LaButti K."/>
            <person name="Lindquist E.A."/>
            <person name="Lipzen A."/>
            <person name="Lundell T."/>
            <person name="Morin E."/>
            <person name="Murat C."/>
            <person name="Riley R."/>
            <person name="Ohm R."/>
            <person name="Sun H."/>
            <person name="Tunlid A."/>
            <person name="Henrissat B."/>
            <person name="Grigoriev I.V."/>
            <person name="Hibbett D.S."/>
            <person name="Martin F."/>
        </authorList>
    </citation>
    <scope>NUCLEOTIDE SEQUENCE [LARGE SCALE GENOMIC DNA]</scope>
    <source>
        <strain evidence="9">Zn</strain>
    </source>
</reference>
<feature type="signal peptide" evidence="6">
    <location>
        <begin position="1"/>
        <end position="19"/>
    </location>
</feature>
<dbReference type="Gene3D" id="3.50.50.60">
    <property type="entry name" value="FAD/NAD(P)-binding domain"/>
    <property type="match status" value="1"/>
</dbReference>
<evidence type="ECO:0000313" key="9">
    <source>
        <dbReference type="Proteomes" id="UP000054321"/>
    </source>
</evidence>